<feature type="transmembrane region" description="Helical" evidence="1">
    <location>
        <begin position="12"/>
        <end position="35"/>
    </location>
</feature>
<keyword evidence="1" id="KW-0472">Membrane</keyword>
<comment type="caution">
    <text evidence="2">The sequence shown here is derived from an EMBL/GenBank/DDBJ whole genome shotgun (WGS) entry which is preliminary data.</text>
</comment>
<protein>
    <submittedName>
        <fullName evidence="2">Uncharacterized protein</fullName>
    </submittedName>
</protein>
<sequence length="83" mass="9215">MDVISHISQLLYNTWVALCKDVLVVVTCFIIKIVYGSLIAPHVPLVEQEESFDFAAVHCLGNLGGSRGDNFTFEFVLPARDCQ</sequence>
<keyword evidence="1" id="KW-0812">Transmembrane</keyword>
<name>A0A645A369_9ZZZZ</name>
<keyword evidence="1" id="KW-1133">Transmembrane helix</keyword>
<proteinExistence type="predicted"/>
<reference evidence="2" key="1">
    <citation type="submission" date="2019-08" db="EMBL/GenBank/DDBJ databases">
        <authorList>
            <person name="Kucharzyk K."/>
            <person name="Murdoch R.W."/>
            <person name="Higgins S."/>
            <person name="Loffler F."/>
        </authorList>
    </citation>
    <scope>NUCLEOTIDE SEQUENCE</scope>
</reference>
<evidence type="ECO:0000256" key="1">
    <source>
        <dbReference type="SAM" id="Phobius"/>
    </source>
</evidence>
<evidence type="ECO:0000313" key="2">
    <source>
        <dbReference type="EMBL" id="MPM47482.1"/>
    </source>
</evidence>
<dbReference type="AlphaFoldDB" id="A0A645A369"/>
<organism evidence="2">
    <name type="scientific">bioreactor metagenome</name>
    <dbReference type="NCBI Taxonomy" id="1076179"/>
    <lineage>
        <taxon>unclassified sequences</taxon>
        <taxon>metagenomes</taxon>
        <taxon>ecological metagenomes</taxon>
    </lineage>
</organism>
<gene>
    <name evidence="2" type="ORF">SDC9_94193</name>
</gene>
<accession>A0A645A369</accession>
<dbReference type="EMBL" id="VSSQ01011694">
    <property type="protein sequence ID" value="MPM47482.1"/>
    <property type="molecule type" value="Genomic_DNA"/>
</dbReference>